<feature type="transmembrane region" description="Helical" evidence="2">
    <location>
        <begin position="32"/>
        <end position="51"/>
    </location>
</feature>
<dbReference type="InterPro" id="IPR016181">
    <property type="entry name" value="Acyl_CoA_acyltransferase"/>
</dbReference>
<accession>A0A2T7NF54</accession>
<evidence type="ECO:0000313" key="4">
    <source>
        <dbReference type="EMBL" id="PVD19791.1"/>
    </source>
</evidence>
<keyword evidence="1" id="KW-0808">Transferase</keyword>
<dbReference type="SUPFAM" id="SSF55729">
    <property type="entry name" value="Acyl-CoA N-acyltransferases (Nat)"/>
    <property type="match status" value="1"/>
</dbReference>
<protein>
    <recommendedName>
        <fullName evidence="3">N-acetyltransferase domain-containing protein</fullName>
    </recommendedName>
</protein>
<dbReference type="PROSITE" id="PS51186">
    <property type="entry name" value="GNAT"/>
    <property type="match status" value="1"/>
</dbReference>
<dbReference type="Gene3D" id="3.40.630.30">
    <property type="match status" value="1"/>
</dbReference>
<dbReference type="Pfam" id="PF00583">
    <property type="entry name" value="Acetyltransf_1"/>
    <property type="match status" value="1"/>
</dbReference>
<dbReference type="Proteomes" id="UP000245119">
    <property type="component" value="Linkage Group LG13"/>
</dbReference>
<evidence type="ECO:0000256" key="1">
    <source>
        <dbReference type="ARBA" id="ARBA00022679"/>
    </source>
</evidence>
<keyword evidence="2" id="KW-0812">Transmembrane</keyword>
<dbReference type="PANTHER" id="PTHR13947">
    <property type="entry name" value="GNAT FAMILY N-ACETYLTRANSFERASE"/>
    <property type="match status" value="1"/>
</dbReference>
<gene>
    <name evidence="4" type="ORF">C0Q70_20282</name>
</gene>
<evidence type="ECO:0000256" key="2">
    <source>
        <dbReference type="SAM" id="Phobius"/>
    </source>
</evidence>
<organism evidence="4 5">
    <name type="scientific">Pomacea canaliculata</name>
    <name type="common">Golden apple snail</name>
    <dbReference type="NCBI Taxonomy" id="400727"/>
    <lineage>
        <taxon>Eukaryota</taxon>
        <taxon>Metazoa</taxon>
        <taxon>Spiralia</taxon>
        <taxon>Lophotrochozoa</taxon>
        <taxon>Mollusca</taxon>
        <taxon>Gastropoda</taxon>
        <taxon>Caenogastropoda</taxon>
        <taxon>Architaenioglossa</taxon>
        <taxon>Ampullarioidea</taxon>
        <taxon>Ampullariidae</taxon>
        <taxon>Pomacea</taxon>
    </lineage>
</organism>
<comment type="caution">
    <text evidence="4">The sequence shown here is derived from an EMBL/GenBank/DDBJ whole genome shotgun (WGS) entry which is preliminary data.</text>
</comment>
<dbReference type="PANTHER" id="PTHR13947:SF37">
    <property type="entry name" value="LD18367P"/>
    <property type="match status" value="1"/>
</dbReference>
<evidence type="ECO:0000259" key="3">
    <source>
        <dbReference type="PROSITE" id="PS51186"/>
    </source>
</evidence>
<keyword evidence="5" id="KW-1185">Reference proteome</keyword>
<dbReference type="CDD" id="cd04301">
    <property type="entry name" value="NAT_SF"/>
    <property type="match status" value="1"/>
</dbReference>
<keyword evidence="2" id="KW-1133">Transmembrane helix</keyword>
<dbReference type="InterPro" id="IPR000182">
    <property type="entry name" value="GNAT_dom"/>
</dbReference>
<dbReference type="InterPro" id="IPR050769">
    <property type="entry name" value="NAT_camello-type"/>
</dbReference>
<keyword evidence="2" id="KW-0472">Membrane</keyword>
<sequence length="218" mass="25304">MSRTSTRAFWAAVVLVCIASNATVWTTIFLILALPVFFYMTCLAATAYFCYGPNFSDVRNVESTYFSSLDNHFWVAEIEGEIVGTIAVVKRSESHTPDSERIASDLSINSPQEEKRDMNVNQEELLSDYFDHTKIAWLRRMAVKQKYRGLGVAKQLVRTAIDFCRQQKYNSIFLITTEFHQPARALYMTMGFKQLAFRPYKYIRGLFSIWTYEFEIKL</sequence>
<reference evidence="4 5" key="1">
    <citation type="submission" date="2018-04" db="EMBL/GenBank/DDBJ databases">
        <title>The genome of golden apple snail Pomacea canaliculata provides insight into stress tolerance and invasive adaptation.</title>
        <authorList>
            <person name="Liu C."/>
            <person name="Liu B."/>
            <person name="Ren Y."/>
            <person name="Zhang Y."/>
            <person name="Wang H."/>
            <person name="Li S."/>
            <person name="Jiang F."/>
            <person name="Yin L."/>
            <person name="Zhang G."/>
            <person name="Qian W."/>
            <person name="Fan W."/>
        </authorList>
    </citation>
    <scope>NUCLEOTIDE SEQUENCE [LARGE SCALE GENOMIC DNA]</scope>
    <source>
        <strain evidence="4">SZHN2017</strain>
        <tissue evidence="4">Muscle</tissue>
    </source>
</reference>
<dbReference type="EMBL" id="PZQS01000013">
    <property type="protein sequence ID" value="PVD19791.1"/>
    <property type="molecule type" value="Genomic_DNA"/>
</dbReference>
<feature type="domain" description="N-acetyltransferase" evidence="3">
    <location>
        <begin position="35"/>
        <end position="218"/>
    </location>
</feature>
<dbReference type="STRING" id="400727.A0A2T7NF54"/>
<evidence type="ECO:0000313" key="5">
    <source>
        <dbReference type="Proteomes" id="UP000245119"/>
    </source>
</evidence>
<name>A0A2T7NF54_POMCA</name>
<proteinExistence type="predicted"/>
<dbReference type="GO" id="GO:0008080">
    <property type="term" value="F:N-acetyltransferase activity"/>
    <property type="evidence" value="ECO:0007669"/>
    <property type="project" value="InterPro"/>
</dbReference>
<dbReference type="AlphaFoldDB" id="A0A2T7NF54"/>